<dbReference type="InterPro" id="IPR013087">
    <property type="entry name" value="Znf_C2H2_type"/>
</dbReference>
<dbReference type="InterPro" id="IPR036236">
    <property type="entry name" value="Znf_C2H2_sf"/>
</dbReference>
<feature type="domain" description="C2H2-type" evidence="14">
    <location>
        <begin position="876"/>
        <end position="903"/>
    </location>
</feature>
<keyword evidence="11" id="KW-0539">Nucleus</keyword>
<feature type="domain" description="C2H2-type" evidence="14">
    <location>
        <begin position="848"/>
        <end position="875"/>
    </location>
</feature>
<evidence type="ECO:0000313" key="15">
    <source>
        <dbReference type="EMBL" id="KFO24705.1"/>
    </source>
</evidence>
<dbReference type="InterPro" id="IPR056617">
    <property type="entry name" value="MAP1B/S_N"/>
</dbReference>
<dbReference type="Pfam" id="PF23415">
    <property type="entry name" value="MAPB1_N"/>
    <property type="match status" value="1"/>
</dbReference>
<dbReference type="AlphaFoldDB" id="A0A091D3G0"/>
<evidence type="ECO:0000256" key="7">
    <source>
        <dbReference type="ARBA" id="ARBA00022833"/>
    </source>
</evidence>
<feature type="domain" description="C2H2-type" evidence="14">
    <location>
        <begin position="596"/>
        <end position="623"/>
    </location>
</feature>
<keyword evidence="9" id="KW-0238">DNA-binding</keyword>
<feature type="domain" description="C2H2-type" evidence="14">
    <location>
        <begin position="652"/>
        <end position="679"/>
    </location>
</feature>
<dbReference type="FunFam" id="3.30.160.60:FF:000034">
    <property type="entry name" value="zinc finger protein 25"/>
    <property type="match status" value="1"/>
</dbReference>
<proteinExistence type="inferred from homology"/>
<keyword evidence="5" id="KW-0677">Repeat</keyword>
<feature type="domain" description="C2H2-type" evidence="14">
    <location>
        <begin position="540"/>
        <end position="567"/>
    </location>
</feature>
<keyword evidence="8" id="KW-0805">Transcription regulation</keyword>
<feature type="region of interest" description="Disordered" evidence="13">
    <location>
        <begin position="275"/>
        <end position="328"/>
    </location>
</feature>
<comment type="function">
    <text evidence="1">May be involved in transcriptional regulation.</text>
</comment>
<dbReference type="SUPFAM" id="SSF57667">
    <property type="entry name" value="beta-beta-alpha zinc fingers"/>
    <property type="match status" value="8"/>
</dbReference>
<evidence type="ECO:0000256" key="4">
    <source>
        <dbReference type="ARBA" id="ARBA00022723"/>
    </source>
</evidence>
<feature type="domain" description="C2H2-type" evidence="14">
    <location>
        <begin position="792"/>
        <end position="819"/>
    </location>
</feature>
<dbReference type="Proteomes" id="UP000028990">
    <property type="component" value="Unassembled WGS sequence"/>
</dbReference>
<feature type="domain" description="C2H2-type" evidence="14">
    <location>
        <begin position="764"/>
        <end position="791"/>
    </location>
</feature>
<dbReference type="PROSITE" id="PS50157">
    <property type="entry name" value="ZINC_FINGER_C2H2_2"/>
    <property type="match status" value="13"/>
</dbReference>
<comment type="subcellular location">
    <subcellularLocation>
        <location evidence="2">Nucleus</location>
    </subcellularLocation>
</comment>
<accession>A0A091D3G0</accession>
<feature type="domain" description="C2H2-type" evidence="14">
    <location>
        <begin position="736"/>
        <end position="763"/>
    </location>
</feature>
<evidence type="ECO:0000256" key="3">
    <source>
        <dbReference type="ARBA" id="ARBA00006991"/>
    </source>
</evidence>
<dbReference type="FunFam" id="3.30.160.60:FF:002343">
    <property type="entry name" value="Zinc finger protein 33A"/>
    <property type="match status" value="2"/>
</dbReference>
<dbReference type="EMBL" id="KN123523">
    <property type="protein sequence ID" value="KFO24705.1"/>
    <property type="molecule type" value="Genomic_DNA"/>
</dbReference>
<evidence type="ECO:0000256" key="2">
    <source>
        <dbReference type="ARBA" id="ARBA00004123"/>
    </source>
</evidence>
<keyword evidence="6 12" id="KW-0863">Zinc-finger</keyword>
<keyword evidence="7" id="KW-0862">Zinc</keyword>
<evidence type="ECO:0000256" key="5">
    <source>
        <dbReference type="ARBA" id="ARBA00022737"/>
    </source>
</evidence>
<gene>
    <name evidence="15" type="ORF">H920_13923</name>
</gene>
<evidence type="ECO:0000313" key="16">
    <source>
        <dbReference type="Proteomes" id="UP000028990"/>
    </source>
</evidence>
<feature type="domain" description="C2H2-type" evidence="14">
    <location>
        <begin position="624"/>
        <end position="651"/>
    </location>
</feature>
<dbReference type="PANTHER" id="PTHR24381:SF435">
    <property type="entry name" value="ZINC FINGER PROTEIN 59"/>
    <property type="match status" value="1"/>
</dbReference>
<keyword evidence="10" id="KW-0804">Transcription</keyword>
<dbReference type="Pfam" id="PF00096">
    <property type="entry name" value="zf-C2H2"/>
    <property type="match status" value="11"/>
</dbReference>
<dbReference type="Gene3D" id="3.30.160.60">
    <property type="entry name" value="Classic Zinc Finger"/>
    <property type="match status" value="14"/>
</dbReference>
<dbReference type="SMART" id="SM00355">
    <property type="entry name" value="ZnF_C2H2"/>
    <property type="match status" value="13"/>
</dbReference>
<feature type="region of interest" description="Disordered" evidence="13">
    <location>
        <begin position="203"/>
        <end position="244"/>
    </location>
</feature>
<feature type="domain" description="C2H2-type" evidence="14">
    <location>
        <begin position="680"/>
        <end position="707"/>
    </location>
</feature>
<protein>
    <submittedName>
        <fullName evidence="15">Zinc finger protein 420</fullName>
    </submittedName>
</protein>
<evidence type="ECO:0000256" key="6">
    <source>
        <dbReference type="ARBA" id="ARBA00022771"/>
    </source>
</evidence>
<keyword evidence="4" id="KW-0479">Metal-binding</keyword>
<sequence length="933" mass="105681">MDADGTGRCAGGAQPAPDGRRQLRNLLLVPAPHKLLVLAGPCLEETGELLLQTGGFSFHHFLQVLDEREVTLVPTFESVAMRKWFEETSAQQQALGVRVLGSSSMVFTEDEAFPACKLTPALWTLFLVCGCPRGCSVHSRELSPQPLCTTNTAPRMGPESRVRPEAWALPTLSCLGHGGHGARSCERRVCDAGATVTVLTSTAGPRGLSKGSWPRCSGNGKRAHHRLTSQRGSRVCPPSPFTATTPELSQATTVITAALPVRRDLGGDLGGDIGRLPGVEPPIEAEETGSNTAIIRKGETKSPPRTCAGKNWEDQNIEDENSRRNLREDTEQEPYVYEEYGEMLDKYEEPGNAFRFPQWFHIYERTPAGEKPYESEPGDNFRCLSTLQNHEKILFGEKQHEYKQCGTLFRSHSYVAKLVSFSQTQDQDPDFLFYILQDRLWAQKPSEVNSGMAASVHDLPRVPGVRLHLPAAPLLSSWTYHAASMLGLAASKPHLISRLEQSEEPWNVETRGTAARHPGIVKSHSKYTEHQRICAGKKLHKCKECGRAFSKPSNLSKHHRIHTGEKPYKCKECGRAFNVSSNLTQHQRIHTGEKPYQCNECGRAFRMSSNLTRHRKIHSGERRYQCKECDKTFHAPFSLTRHQRVHAGEKLYKCEECGKGFDRSSRLTQHQRAHSDEKPYKCEQCGKAFDQCLRFIHHLRVHTGEKAYTCEECGKTFDRISRLIRHLRFRTGEKPYKCKECGKTYDKNCRLTQHQRVHNIEKPYKCQECGKAFNQSSRFIQHQRVHTGEGLYKCEGCSKTFGQISRLIQHQRIHDDEKPYQCEQCGKAFGRSSRLSQHQKIHTGEKPYKCKECGRGFHQNLRFIQHQRVHIGENPYKCEECGKSFDRSSRLIQHQRIHSRKNLTSVKIVAQPLVSTQTLPSTAEYTPERTLPM</sequence>
<keyword evidence="16" id="KW-1185">Reference proteome</keyword>
<reference evidence="15 16" key="1">
    <citation type="submission" date="2013-11" db="EMBL/GenBank/DDBJ databases">
        <title>The Damaraland mole rat (Fukomys damarensis) genome and evolution of African mole rats.</title>
        <authorList>
            <person name="Gladyshev V.N."/>
            <person name="Fang X."/>
        </authorList>
    </citation>
    <scope>NUCLEOTIDE SEQUENCE [LARGE SCALE GENOMIC DNA]</scope>
    <source>
        <tissue evidence="15">Liver</tissue>
    </source>
</reference>
<dbReference type="PROSITE" id="PS00028">
    <property type="entry name" value="ZINC_FINGER_C2H2_1"/>
    <property type="match status" value="12"/>
</dbReference>
<evidence type="ECO:0000256" key="13">
    <source>
        <dbReference type="SAM" id="MobiDB-lite"/>
    </source>
</evidence>
<organism evidence="15 16">
    <name type="scientific">Fukomys damarensis</name>
    <name type="common">Damaraland mole rat</name>
    <name type="synonym">Cryptomys damarensis</name>
    <dbReference type="NCBI Taxonomy" id="885580"/>
    <lineage>
        <taxon>Eukaryota</taxon>
        <taxon>Metazoa</taxon>
        <taxon>Chordata</taxon>
        <taxon>Craniata</taxon>
        <taxon>Vertebrata</taxon>
        <taxon>Euteleostomi</taxon>
        <taxon>Mammalia</taxon>
        <taxon>Eutheria</taxon>
        <taxon>Euarchontoglires</taxon>
        <taxon>Glires</taxon>
        <taxon>Rodentia</taxon>
        <taxon>Hystricomorpha</taxon>
        <taxon>Bathyergidae</taxon>
        <taxon>Fukomys</taxon>
    </lineage>
</organism>
<feature type="domain" description="C2H2-type" evidence="14">
    <location>
        <begin position="820"/>
        <end position="847"/>
    </location>
</feature>
<dbReference type="FunFam" id="3.30.160.60:FF:000009">
    <property type="entry name" value="zinc finger protein 79 isoform X2"/>
    <property type="match status" value="1"/>
</dbReference>
<evidence type="ECO:0000256" key="12">
    <source>
        <dbReference type="PROSITE-ProRule" id="PRU00042"/>
    </source>
</evidence>
<dbReference type="PANTHER" id="PTHR24381">
    <property type="entry name" value="ZINC FINGER PROTEIN"/>
    <property type="match status" value="1"/>
</dbReference>
<dbReference type="FunFam" id="3.30.160.60:FF:000295">
    <property type="entry name" value="zinc finger protein 19"/>
    <property type="match status" value="3"/>
</dbReference>
<dbReference type="GO" id="GO:0008270">
    <property type="term" value="F:zinc ion binding"/>
    <property type="evidence" value="ECO:0007669"/>
    <property type="project" value="UniProtKB-KW"/>
</dbReference>
<evidence type="ECO:0000256" key="8">
    <source>
        <dbReference type="ARBA" id="ARBA00023015"/>
    </source>
</evidence>
<evidence type="ECO:0000259" key="14">
    <source>
        <dbReference type="PROSITE" id="PS50157"/>
    </source>
</evidence>
<evidence type="ECO:0000256" key="9">
    <source>
        <dbReference type="ARBA" id="ARBA00023125"/>
    </source>
</evidence>
<feature type="domain" description="C2H2-type" evidence="14">
    <location>
        <begin position="708"/>
        <end position="735"/>
    </location>
</feature>
<name>A0A091D3G0_FUKDA</name>
<dbReference type="GO" id="GO:0000981">
    <property type="term" value="F:DNA-binding transcription factor activity, RNA polymerase II-specific"/>
    <property type="evidence" value="ECO:0007669"/>
    <property type="project" value="TreeGrafter"/>
</dbReference>
<dbReference type="FunFam" id="3.30.160.60:FF:000478">
    <property type="entry name" value="Zinc finger protein 133"/>
    <property type="match status" value="1"/>
</dbReference>
<comment type="similarity">
    <text evidence="3">Belongs to the krueppel C2H2-type zinc-finger protein family.</text>
</comment>
<feature type="domain" description="C2H2-type" evidence="14">
    <location>
        <begin position="568"/>
        <end position="595"/>
    </location>
</feature>
<dbReference type="GO" id="GO:0000977">
    <property type="term" value="F:RNA polymerase II transcription regulatory region sequence-specific DNA binding"/>
    <property type="evidence" value="ECO:0007669"/>
    <property type="project" value="TreeGrafter"/>
</dbReference>
<dbReference type="GO" id="GO:0005634">
    <property type="term" value="C:nucleus"/>
    <property type="evidence" value="ECO:0007669"/>
    <property type="project" value="UniProtKB-SubCell"/>
</dbReference>
<dbReference type="FunFam" id="3.30.160.60:FF:000690">
    <property type="entry name" value="Zinc finger protein 354C"/>
    <property type="match status" value="3"/>
</dbReference>
<evidence type="ECO:0000256" key="10">
    <source>
        <dbReference type="ARBA" id="ARBA00023163"/>
    </source>
</evidence>
<evidence type="ECO:0000256" key="11">
    <source>
        <dbReference type="ARBA" id="ARBA00023242"/>
    </source>
</evidence>
<evidence type="ECO:0000256" key="1">
    <source>
        <dbReference type="ARBA" id="ARBA00003767"/>
    </source>
</evidence>
<dbReference type="FunFam" id="3.30.160.60:FF:000016">
    <property type="entry name" value="zinc finger protein 37 homolog"/>
    <property type="match status" value="1"/>
</dbReference>
<dbReference type="FunFam" id="3.30.160.60:FF:002254">
    <property type="entry name" value="Zinc finger protein 540"/>
    <property type="match status" value="1"/>
</dbReference>